<reference evidence="1 2" key="1">
    <citation type="submission" date="2022-01" db="EMBL/GenBank/DDBJ databases">
        <title>Nocardioides sp. nov., an actinomycete isolated from mining soil.</title>
        <authorList>
            <person name="Liu L."/>
        </authorList>
    </citation>
    <scope>NUCLEOTIDE SEQUENCE [LARGE SCALE GENOMIC DNA]</scope>
    <source>
        <strain evidence="1 2">KLBMP 9356</strain>
    </source>
</reference>
<protein>
    <submittedName>
        <fullName evidence="1">Uncharacterized protein</fullName>
    </submittedName>
</protein>
<name>A0ABS9HG07_9ACTN</name>
<accession>A0ABS9HG07</accession>
<proteinExistence type="predicted"/>
<evidence type="ECO:0000313" key="2">
    <source>
        <dbReference type="Proteomes" id="UP001201161"/>
    </source>
</evidence>
<gene>
    <name evidence="1" type="ORF">L2K70_17345</name>
</gene>
<dbReference type="Proteomes" id="UP001201161">
    <property type="component" value="Unassembled WGS sequence"/>
</dbReference>
<evidence type="ECO:0000313" key="1">
    <source>
        <dbReference type="EMBL" id="MCF6379379.1"/>
    </source>
</evidence>
<sequence>MQNNLTQLGDSRWLILNGGKALVSSAVMQVQSQLTGKDAKGPDKTCKELGGFPEPSDLEFTATIKKGRVNEVRLSANATGAPLVGYAQKITNPIDSAYPYSPIGSPKSNSPDFTGTWLAGSDVGLLRDGTGTMQLVASACLSAAFPTGAPAVYQARFRNGTLVALKALAALPSDADVLANTACYGNPS</sequence>
<keyword evidence="2" id="KW-1185">Reference proteome</keyword>
<dbReference type="EMBL" id="JAKJHZ010000010">
    <property type="protein sequence ID" value="MCF6379379.1"/>
    <property type="molecule type" value="Genomic_DNA"/>
</dbReference>
<dbReference type="RefSeq" id="WP_236404370.1">
    <property type="nucleotide sequence ID" value="NZ_JAKJHZ010000010.1"/>
</dbReference>
<organism evidence="1 2">
    <name type="scientific">Nocardioides potassii</name>
    <dbReference type="NCBI Taxonomy" id="2911371"/>
    <lineage>
        <taxon>Bacteria</taxon>
        <taxon>Bacillati</taxon>
        <taxon>Actinomycetota</taxon>
        <taxon>Actinomycetes</taxon>
        <taxon>Propionibacteriales</taxon>
        <taxon>Nocardioidaceae</taxon>
        <taxon>Nocardioides</taxon>
    </lineage>
</organism>
<comment type="caution">
    <text evidence="1">The sequence shown here is derived from an EMBL/GenBank/DDBJ whole genome shotgun (WGS) entry which is preliminary data.</text>
</comment>